<dbReference type="Proteomes" id="UP001590950">
    <property type="component" value="Unassembled WGS sequence"/>
</dbReference>
<evidence type="ECO:0000256" key="12">
    <source>
        <dbReference type="ARBA" id="ARBA00023242"/>
    </source>
</evidence>
<sequence>MGGPRRTKNIIKSRRRVEDDGEEEGSVAAGVEEDSLSEGSGISDAEDDADAEGSDGSDTGSLAPQPMSISPAANGHGEKPADSGPPSSAASAKPPLPATISDTEAMMNGLKVSGEAEDEGINFEDLGKQPVLQSPQDFQAPESTEATTTDSLGERRRREHEEYKKKRDADPAFVPNRGGFFMHDHRSAAPGQNGFRPFGRGRGRGRGAMGPFPPSAHLQSLGPADAPWAHDLHETVVQPDIQKAAESAPPLGPSLQNQQNPIAPSARAQPPNRSFSRTTRIGNVQIRVFLDGMSDPILFSAVPVNQHTRLPHHRPPLRRDKPVRISLPNNPIRYIFPSMERSFIFIPRALRPNQQGFGRIRGRGSFGGGYSAFGGLSSRRTSAYNGSAYSPSVALSRRSSLAREVSAEGMVSPTAATMPRVAPVVRLPPASEQMQPSGVQAMGGPAAPTVNLPQPSAYPLPQKPTFRENRPSALTMHHPKPERTVQVGDIDSPATLEFNPPQQQQQLPFHQQVPSQIADYSTNPVQYPHSRHPSHPSQASGGTPLPQIPERAIHAQPFQPYPYQHPQGFYPQFPPPPMYYYPPPDQATGAPSAAAPAFVPGQPYHYPIPFAPAPQPQTEATTQAGMVAHESNGMVYYYDPSQLPPAESTQAYVPTAYPMPPPGGVVGMGGMMTPPVYYPPPGAYYPPQ</sequence>
<reference evidence="15 16" key="1">
    <citation type="submission" date="2024-09" db="EMBL/GenBank/DDBJ databases">
        <title>Rethinking Asexuality: The Enigmatic Case of Functional Sexual Genes in Lepraria (Stereocaulaceae).</title>
        <authorList>
            <person name="Doellman M."/>
            <person name="Sun Y."/>
            <person name="Barcenas-Pena A."/>
            <person name="Lumbsch H.T."/>
            <person name="Grewe F."/>
        </authorList>
    </citation>
    <scope>NUCLEOTIDE SEQUENCE [LARGE SCALE GENOMIC DNA]</scope>
    <source>
        <strain evidence="15 16">Mercado 3170</strain>
    </source>
</reference>
<evidence type="ECO:0000256" key="5">
    <source>
        <dbReference type="ARBA" id="ARBA00022490"/>
    </source>
</evidence>
<feature type="region of interest" description="Disordered" evidence="13">
    <location>
        <begin position="492"/>
        <end position="545"/>
    </location>
</feature>
<evidence type="ECO:0000256" key="6">
    <source>
        <dbReference type="ARBA" id="ARBA00022664"/>
    </source>
</evidence>
<evidence type="ECO:0000313" key="15">
    <source>
        <dbReference type="EMBL" id="KAL2045201.1"/>
    </source>
</evidence>
<dbReference type="SMART" id="SM01044">
    <property type="entry name" value="Btz"/>
    <property type="match status" value="1"/>
</dbReference>
<keyword evidence="9" id="KW-0694">RNA-binding</keyword>
<keyword evidence="7" id="KW-0509">mRNA transport</keyword>
<dbReference type="Pfam" id="PF09405">
    <property type="entry name" value="Btz"/>
    <property type="match status" value="1"/>
</dbReference>
<dbReference type="EMBL" id="JBEFKJ010000007">
    <property type="protein sequence ID" value="KAL2045201.1"/>
    <property type="molecule type" value="Genomic_DNA"/>
</dbReference>
<comment type="similarity">
    <text evidence="3">Belongs to the CASC3 family.</text>
</comment>
<evidence type="ECO:0000256" key="4">
    <source>
        <dbReference type="ARBA" id="ARBA00022448"/>
    </source>
</evidence>
<comment type="caution">
    <text evidence="15">The sequence shown here is derived from an EMBL/GenBank/DDBJ whole genome shotgun (WGS) entry which is preliminary data.</text>
</comment>
<evidence type="ECO:0000256" key="2">
    <source>
        <dbReference type="ARBA" id="ARBA00004496"/>
    </source>
</evidence>
<feature type="region of interest" description="Disordered" evidence="13">
    <location>
        <begin position="246"/>
        <end position="276"/>
    </location>
</feature>
<name>A0ABR4AK31_9LECA</name>
<feature type="compositionally biased region" description="Acidic residues" evidence="13">
    <location>
        <begin position="44"/>
        <end position="55"/>
    </location>
</feature>
<feature type="region of interest" description="Disordered" evidence="13">
    <location>
        <begin position="432"/>
        <end position="480"/>
    </location>
</feature>
<evidence type="ECO:0000313" key="16">
    <source>
        <dbReference type="Proteomes" id="UP001590950"/>
    </source>
</evidence>
<feature type="compositionally biased region" description="Low complexity" evidence="13">
    <location>
        <begin position="500"/>
        <end position="516"/>
    </location>
</feature>
<evidence type="ECO:0000256" key="13">
    <source>
        <dbReference type="SAM" id="MobiDB-lite"/>
    </source>
</evidence>
<organism evidence="15 16">
    <name type="scientific">Stereocaulon virgatum</name>
    <dbReference type="NCBI Taxonomy" id="373712"/>
    <lineage>
        <taxon>Eukaryota</taxon>
        <taxon>Fungi</taxon>
        <taxon>Dikarya</taxon>
        <taxon>Ascomycota</taxon>
        <taxon>Pezizomycotina</taxon>
        <taxon>Lecanoromycetes</taxon>
        <taxon>OSLEUM clade</taxon>
        <taxon>Lecanoromycetidae</taxon>
        <taxon>Lecanorales</taxon>
        <taxon>Lecanorineae</taxon>
        <taxon>Stereocaulaceae</taxon>
        <taxon>Stereocaulon</taxon>
    </lineage>
</organism>
<dbReference type="PANTHER" id="PTHR46837:SF5">
    <property type="entry name" value="PROTEIN MLN51 HOMOLOG"/>
    <property type="match status" value="1"/>
</dbReference>
<feature type="compositionally biased region" description="Polar residues" evidence="13">
    <location>
        <begin position="131"/>
        <end position="151"/>
    </location>
</feature>
<feature type="compositionally biased region" description="Basic and acidic residues" evidence="13">
    <location>
        <begin position="152"/>
        <end position="170"/>
    </location>
</feature>
<evidence type="ECO:0000256" key="1">
    <source>
        <dbReference type="ARBA" id="ARBA00004123"/>
    </source>
</evidence>
<feature type="region of interest" description="Disordered" evidence="13">
    <location>
        <begin position="1"/>
        <end position="226"/>
    </location>
</feature>
<evidence type="ECO:0000256" key="10">
    <source>
        <dbReference type="ARBA" id="ARBA00023161"/>
    </source>
</evidence>
<feature type="compositionally biased region" description="Acidic residues" evidence="13">
    <location>
        <begin position="19"/>
        <end position="36"/>
    </location>
</feature>
<proteinExistence type="inferred from homology"/>
<keyword evidence="16" id="KW-1185">Reference proteome</keyword>
<feature type="domain" description="Btz" evidence="14">
    <location>
        <begin position="130"/>
        <end position="260"/>
    </location>
</feature>
<keyword evidence="8" id="KW-0810">Translation regulation</keyword>
<evidence type="ECO:0000256" key="8">
    <source>
        <dbReference type="ARBA" id="ARBA00022845"/>
    </source>
</evidence>
<dbReference type="InterPro" id="IPR044796">
    <property type="entry name" value="MLN51_plant"/>
</dbReference>
<evidence type="ECO:0000259" key="14">
    <source>
        <dbReference type="SMART" id="SM01044"/>
    </source>
</evidence>
<evidence type="ECO:0000256" key="11">
    <source>
        <dbReference type="ARBA" id="ARBA00023187"/>
    </source>
</evidence>
<evidence type="ECO:0000256" key="9">
    <source>
        <dbReference type="ARBA" id="ARBA00022884"/>
    </source>
</evidence>
<protein>
    <recommendedName>
        <fullName evidence="14">Btz domain-containing protein</fullName>
    </recommendedName>
</protein>
<feature type="compositionally biased region" description="Basic residues" evidence="13">
    <location>
        <begin position="1"/>
        <end position="15"/>
    </location>
</feature>
<dbReference type="InterPro" id="IPR018545">
    <property type="entry name" value="Btz_dom"/>
</dbReference>
<evidence type="ECO:0000256" key="3">
    <source>
        <dbReference type="ARBA" id="ARBA00009548"/>
    </source>
</evidence>
<keyword evidence="6" id="KW-0507">mRNA processing</keyword>
<keyword evidence="4" id="KW-0813">Transport</keyword>
<keyword evidence="12" id="KW-0539">Nucleus</keyword>
<gene>
    <name evidence="15" type="ORF">N7G274_002283</name>
</gene>
<keyword evidence="11" id="KW-0508">mRNA splicing</keyword>
<comment type="subcellular location">
    <subcellularLocation>
        <location evidence="2">Cytoplasm</location>
    </subcellularLocation>
    <subcellularLocation>
        <location evidence="1">Nucleus</location>
    </subcellularLocation>
</comment>
<evidence type="ECO:0000256" key="7">
    <source>
        <dbReference type="ARBA" id="ARBA00022816"/>
    </source>
</evidence>
<feature type="compositionally biased region" description="Low complexity" evidence="13">
    <location>
        <begin position="82"/>
        <end position="93"/>
    </location>
</feature>
<dbReference type="PANTHER" id="PTHR46837">
    <property type="entry name" value="PROTEIN MLN51 HOMOLOG"/>
    <property type="match status" value="1"/>
</dbReference>
<accession>A0ABR4AK31</accession>
<keyword evidence="5" id="KW-0963">Cytoplasm</keyword>
<keyword evidence="10" id="KW-0866">Nonsense-mediated mRNA decay</keyword>